<dbReference type="Proteomes" id="UP001589643">
    <property type="component" value="Unassembled WGS sequence"/>
</dbReference>
<comment type="caution">
    <text evidence="1">The sequence shown here is derived from an EMBL/GenBank/DDBJ whole genome shotgun (WGS) entry which is preliminary data.</text>
</comment>
<sequence length="85" mass="9332">MNVEVALLEPQVEQELRTALTASNEYTYESFSRVDVFHRDVEDGIGSVLAYALSDGVWVIVDGTLVTKTTAAELAREVMGRIPTS</sequence>
<keyword evidence="2" id="KW-1185">Reference proteome</keyword>
<evidence type="ECO:0000313" key="1">
    <source>
        <dbReference type="EMBL" id="MFB8893567.1"/>
    </source>
</evidence>
<reference evidence="1 2" key="1">
    <citation type="submission" date="2024-08" db="EMBL/GenBank/DDBJ databases">
        <title>Heavy metals resistant antinobacteria isolated from wastewater.</title>
        <authorList>
            <person name="Roman Ponce B."/>
            <person name="Blanco Mercado M.A."/>
            <person name="Avila Aldana I.N."/>
            <person name="Morales Arrieta S."/>
        </authorList>
    </citation>
    <scope>NUCLEOTIDE SEQUENCE [LARGE SCALE GENOMIC DNA]</scope>
    <source>
        <strain evidence="2">sma-1</strain>
    </source>
</reference>
<evidence type="ECO:0000313" key="2">
    <source>
        <dbReference type="Proteomes" id="UP001589643"/>
    </source>
</evidence>
<accession>A0ABV5EUC5</accession>
<organism evidence="1 2">
    <name type="scientific">Microbacterium plantarum</name>
    <dbReference type="NCBI Taxonomy" id="1816425"/>
    <lineage>
        <taxon>Bacteria</taxon>
        <taxon>Bacillati</taxon>
        <taxon>Actinomycetota</taxon>
        <taxon>Actinomycetes</taxon>
        <taxon>Micrococcales</taxon>
        <taxon>Microbacteriaceae</taxon>
        <taxon>Microbacterium</taxon>
    </lineage>
</organism>
<name>A0ABV5EUC5_9MICO</name>
<protein>
    <submittedName>
        <fullName evidence="1">Uncharacterized protein</fullName>
    </submittedName>
</protein>
<dbReference type="EMBL" id="JBHLHV010000002">
    <property type="protein sequence ID" value="MFB8893567.1"/>
    <property type="molecule type" value="Genomic_DNA"/>
</dbReference>
<gene>
    <name evidence="1" type="ORF">AB7P39_12015</name>
</gene>
<proteinExistence type="predicted"/>